<comment type="pathway">
    <text evidence="8">Cofactor biosynthesis; biotin biosynthesis; biotin from 7,8-diaminononanoate: step 1/2.</text>
</comment>
<feature type="active site" evidence="8">
    <location>
        <position position="38"/>
    </location>
</feature>
<dbReference type="GO" id="GO:0042803">
    <property type="term" value="F:protein homodimerization activity"/>
    <property type="evidence" value="ECO:0007669"/>
    <property type="project" value="UniProtKB-ARBA"/>
</dbReference>
<comment type="subcellular location">
    <subcellularLocation>
        <location evidence="8">Cytoplasm</location>
    </subcellularLocation>
</comment>
<feature type="binding site" evidence="8">
    <location>
        <position position="55"/>
    </location>
    <ligand>
        <name>Mg(2+)</name>
        <dbReference type="ChEBI" id="CHEBI:18420"/>
    </ligand>
</feature>
<dbReference type="PANTHER" id="PTHR43210:SF5">
    <property type="entry name" value="DETHIOBIOTIN SYNTHETASE"/>
    <property type="match status" value="1"/>
</dbReference>
<comment type="caution">
    <text evidence="8">Lacks conserved residue(s) required for the propagation of feature annotation.</text>
</comment>
<dbReference type="EC" id="6.3.3.3" evidence="8"/>
<dbReference type="CDD" id="cd03109">
    <property type="entry name" value="DTBS"/>
    <property type="match status" value="1"/>
</dbReference>
<keyword evidence="7 8" id="KW-0460">Magnesium</keyword>
<dbReference type="UniPathway" id="UPA00078">
    <property type="reaction ID" value="UER00161"/>
</dbReference>
<dbReference type="Pfam" id="PF13500">
    <property type="entry name" value="AAA_26"/>
    <property type="match status" value="1"/>
</dbReference>
<dbReference type="InterPro" id="IPR027417">
    <property type="entry name" value="P-loop_NTPase"/>
</dbReference>
<evidence type="ECO:0000256" key="4">
    <source>
        <dbReference type="ARBA" id="ARBA00022741"/>
    </source>
</evidence>
<dbReference type="GO" id="GO:0009102">
    <property type="term" value="P:biotin biosynthetic process"/>
    <property type="evidence" value="ECO:0007669"/>
    <property type="project" value="UniProtKB-UniRule"/>
</dbReference>
<dbReference type="GO" id="GO:0005524">
    <property type="term" value="F:ATP binding"/>
    <property type="evidence" value="ECO:0007669"/>
    <property type="project" value="UniProtKB-UniRule"/>
</dbReference>
<dbReference type="HAMAP" id="MF_00336">
    <property type="entry name" value="BioD"/>
    <property type="match status" value="1"/>
</dbReference>
<feature type="binding site" evidence="8">
    <location>
        <position position="55"/>
    </location>
    <ligand>
        <name>ATP</name>
        <dbReference type="ChEBI" id="CHEBI:30616"/>
    </ligand>
</feature>
<dbReference type="Proteomes" id="UP000238071">
    <property type="component" value="Unassembled WGS sequence"/>
</dbReference>
<evidence type="ECO:0000313" key="10">
    <source>
        <dbReference type="Proteomes" id="UP000238071"/>
    </source>
</evidence>
<keyword evidence="10" id="KW-1185">Reference proteome</keyword>
<evidence type="ECO:0000313" key="9">
    <source>
        <dbReference type="EMBL" id="PPK66975.1"/>
    </source>
</evidence>
<dbReference type="InterPro" id="IPR004472">
    <property type="entry name" value="DTB_synth_BioD"/>
</dbReference>
<evidence type="ECO:0000256" key="7">
    <source>
        <dbReference type="ARBA" id="ARBA00022842"/>
    </source>
</evidence>
<keyword evidence="2 8" id="KW-0436">Ligase</keyword>
<reference evidence="9 10" key="1">
    <citation type="submission" date="2018-02" db="EMBL/GenBank/DDBJ databases">
        <title>Subsurface microbial communities from deep shales in Ohio and West Virginia, USA.</title>
        <authorList>
            <person name="Wrighton K."/>
        </authorList>
    </citation>
    <scope>NUCLEOTIDE SEQUENCE [LARGE SCALE GENOMIC DNA]</scope>
    <source>
        <strain evidence="9 10">OWC-G53F</strain>
    </source>
</reference>
<organism evidence="9 10">
    <name type="scientific">Methylobacter tundripaludum</name>
    <dbReference type="NCBI Taxonomy" id="173365"/>
    <lineage>
        <taxon>Bacteria</taxon>
        <taxon>Pseudomonadati</taxon>
        <taxon>Pseudomonadota</taxon>
        <taxon>Gammaproteobacteria</taxon>
        <taxon>Methylococcales</taxon>
        <taxon>Methylococcaceae</taxon>
        <taxon>Methylobacter</taxon>
    </lineage>
</organism>
<comment type="function">
    <text evidence="8">Catalyzes a mechanistically unusual reaction, the ATP-dependent insertion of CO2 between the N7 and N8 nitrogen atoms of 7,8-diaminopelargonic acid (DAPA, also called 7,8-diammoniononanoate) to form a ureido ring.</text>
</comment>
<dbReference type="Gene3D" id="3.40.50.300">
    <property type="entry name" value="P-loop containing nucleotide triphosphate hydrolases"/>
    <property type="match status" value="1"/>
</dbReference>
<dbReference type="OrthoDB" id="9802097at2"/>
<keyword evidence="6 8" id="KW-0067">ATP-binding</keyword>
<comment type="catalytic activity">
    <reaction evidence="8">
        <text>(7R,8S)-7,8-diammoniononanoate + CO2 + ATP = (4R,5S)-dethiobiotin + ADP + phosphate + 3 H(+)</text>
        <dbReference type="Rhea" id="RHEA:15805"/>
        <dbReference type="ChEBI" id="CHEBI:15378"/>
        <dbReference type="ChEBI" id="CHEBI:16526"/>
        <dbReference type="ChEBI" id="CHEBI:30616"/>
        <dbReference type="ChEBI" id="CHEBI:43474"/>
        <dbReference type="ChEBI" id="CHEBI:149469"/>
        <dbReference type="ChEBI" id="CHEBI:149473"/>
        <dbReference type="ChEBI" id="CHEBI:456216"/>
        <dbReference type="EC" id="6.3.3.3"/>
    </reaction>
</comment>
<evidence type="ECO:0000256" key="5">
    <source>
        <dbReference type="ARBA" id="ARBA00022756"/>
    </source>
</evidence>
<dbReference type="RefSeq" id="WP_104424952.1">
    <property type="nucleotide sequence ID" value="NZ_PTIY01000015.1"/>
</dbReference>
<feature type="binding site" evidence="8">
    <location>
        <position position="42"/>
    </location>
    <ligand>
        <name>substrate</name>
    </ligand>
</feature>
<accession>A0A2S6GP01</accession>
<comment type="cofactor">
    <cofactor evidence="8">
        <name>Mg(2+)</name>
        <dbReference type="ChEBI" id="CHEBI:18420"/>
    </cofactor>
</comment>
<feature type="binding site" evidence="8">
    <location>
        <position position="17"/>
    </location>
    <ligand>
        <name>Mg(2+)</name>
        <dbReference type="ChEBI" id="CHEBI:18420"/>
    </ligand>
</feature>
<keyword evidence="5 8" id="KW-0093">Biotin biosynthesis</keyword>
<evidence type="ECO:0000256" key="8">
    <source>
        <dbReference type="HAMAP-Rule" id="MF_00336"/>
    </source>
</evidence>
<dbReference type="NCBIfam" id="TIGR00347">
    <property type="entry name" value="bioD"/>
    <property type="match status" value="1"/>
</dbReference>
<dbReference type="AlphaFoldDB" id="A0A2S6GP01"/>
<dbReference type="PANTHER" id="PTHR43210">
    <property type="entry name" value="DETHIOBIOTIN SYNTHETASE"/>
    <property type="match status" value="1"/>
</dbReference>
<gene>
    <name evidence="8" type="primary">bioD</name>
    <name evidence="9" type="ORF">B0F88_11565</name>
</gene>
<evidence type="ECO:0000256" key="3">
    <source>
        <dbReference type="ARBA" id="ARBA00022723"/>
    </source>
</evidence>
<sequence>MEKGYFITGTDTNVGKTWATIALMRYFKSQGKSVAGMKPVASGCLIQGGRLKNEDALLIQANASLPIDYDLINPYAYELPVSPHIAGVNNPVKLGQLAAGFETLKTLADIIVVEGAGGWYAPLNERETISDLAKLLALPVIMVVAIRLGCINHARLTYQAVAQSGVNCVGWIAVCTEPELLGGDQNIQTIKSTVDAPLLGVLPYREVADFDFFAEQLKM</sequence>
<evidence type="ECO:0000256" key="2">
    <source>
        <dbReference type="ARBA" id="ARBA00022598"/>
    </source>
</evidence>
<dbReference type="PIRSF" id="PIRSF006755">
    <property type="entry name" value="DTB_synth"/>
    <property type="match status" value="1"/>
</dbReference>
<comment type="subunit">
    <text evidence="8">Homodimer.</text>
</comment>
<keyword evidence="4 8" id="KW-0547">Nucleotide-binding</keyword>
<dbReference type="GO" id="GO:0004141">
    <property type="term" value="F:dethiobiotin synthase activity"/>
    <property type="evidence" value="ECO:0007669"/>
    <property type="project" value="UniProtKB-UniRule"/>
</dbReference>
<dbReference type="FunFam" id="3.40.50.300:FF:000292">
    <property type="entry name" value="ATP-dependent dethiobiotin synthetase BioD"/>
    <property type="match status" value="1"/>
</dbReference>
<evidence type="ECO:0000256" key="6">
    <source>
        <dbReference type="ARBA" id="ARBA00022840"/>
    </source>
</evidence>
<feature type="binding site" evidence="8">
    <location>
        <begin position="174"/>
        <end position="175"/>
    </location>
    <ligand>
        <name>ATP</name>
        <dbReference type="ChEBI" id="CHEBI:30616"/>
    </ligand>
</feature>
<feature type="binding site" evidence="8">
    <location>
        <begin position="114"/>
        <end position="117"/>
    </location>
    <ligand>
        <name>ATP</name>
        <dbReference type="ChEBI" id="CHEBI:30616"/>
    </ligand>
</feature>
<name>A0A2S6GP01_9GAMM</name>
<keyword evidence="1 8" id="KW-0963">Cytoplasm</keyword>
<comment type="similarity">
    <text evidence="8">Belongs to the dethiobiotin synthetase family.</text>
</comment>
<evidence type="ECO:0000256" key="1">
    <source>
        <dbReference type="ARBA" id="ARBA00022490"/>
    </source>
</evidence>
<comment type="caution">
    <text evidence="9">The sequence shown here is derived from an EMBL/GenBank/DDBJ whole genome shotgun (WGS) entry which is preliminary data.</text>
</comment>
<keyword evidence="3 8" id="KW-0479">Metal-binding</keyword>
<dbReference type="SUPFAM" id="SSF52540">
    <property type="entry name" value="P-loop containing nucleoside triphosphate hydrolases"/>
    <property type="match status" value="1"/>
</dbReference>
<proteinExistence type="inferred from homology"/>
<feature type="binding site" evidence="8">
    <location>
        <position position="114"/>
    </location>
    <ligand>
        <name>Mg(2+)</name>
        <dbReference type="ChEBI" id="CHEBI:18420"/>
    </ligand>
</feature>
<dbReference type="GO" id="GO:0000287">
    <property type="term" value="F:magnesium ion binding"/>
    <property type="evidence" value="ECO:0007669"/>
    <property type="project" value="UniProtKB-UniRule"/>
</dbReference>
<dbReference type="GO" id="GO:0005829">
    <property type="term" value="C:cytosol"/>
    <property type="evidence" value="ECO:0007669"/>
    <property type="project" value="TreeGrafter"/>
</dbReference>
<protein>
    <recommendedName>
        <fullName evidence="8">ATP-dependent dethiobiotin synthetase BioD</fullName>
        <ecNumber evidence="8">6.3.3.3</ecNumber>
    </recommendedName>
    <alternativeName>
        <fullName evidence="8">DTB synthetase</fullName>
        <shortName evidence="8">DTBS</shortName>
    </alternativeName>
    <alternativeName>
        <fullName evidence="8">Dethiobiotin synthase</fullName>
    </alternativeName>
</protein>
<dbReference type="EMBL" id="PTIY01000015">
    <property type="protein sequence ID" value="PPK66975.1"/>
    <property type="molecule type" value="Genomic_DNA"/>
</dbReference>